<protein>
    <recommendedName>
        <fullName evidence="2">Pyridoxal phosphate homeostasis protein</fullName>
        <shortName evidence="2">PLP homeostasis protein</shortName>
    </recommendedName>
</protein>
<gene>
    <name evidence="6" type="ORF">L1O03_03735</name>
</gene>
<dbReference type="HAMAP" id="MF_02087">
    <property type="entry name" value="PLP_homeostasis"/>
    <property type="match status" value="1"/>
</dbReference>
<dbReference type="NCBIfam" id="TIGR00044">
    <property type="entry name" value="YggS family pyridoxal phosphate-dependent enzyme"/>
    <property type="match status" value="1"/>
</dbReference>
<comment type="cofactor">
    <cofactor evidence="3">
        <name>pyridoxal 5'-phosphate</name>
        <dbReference type="ChEBI" id="CHEBI:597326"/>
    </cofactor>
</comment>
<dbReference type="InterPro" id="IPR029066">
    <property type="entry name" value="PLP-binding_barrel"/>
</dbReference>
<comment type="function">
    <text evidence="2">Pyridoxal 5'-phosphate (PLP)-binding protein, which is involved in PLP homeostasis.</text>
</comment>
<evidence type="ECO:0000259" key="5">
    <source>
        <dbReference type="Pfam" id="PF01168"/>
    </source>
</evidence>
<evidence type="ECO:0000256" key="2">
    <source>
        <dbReference type="HAMAP-Rule" id="MF_02087"/>
    </source>
</evidence>
<dbReference type="Pfam" id="PF01168">
    <property type="entry name" value="Ala_racemase_N"/>
    <property type="match status" value="1"/>
</dbReference>
<dbReference type="PANTHER" id="PTHR10146">
    <property type="entry name" value="PROLINE SYNTHETASE CO-TRANSCRIBED BACTERIAL HOMOLOG PROTEIN"/>
    <property type="match status" value="1"/>
</dbReference>
<feature type="domain" description="Alanine racemase N-terminal" evidence="5">
    <location>
        <begin position="11"/>
        <end position="234"/>
    </location>
</feature>
<organism evidence="6 7">
    <name type="scientific">Corynebacterium uropygiale</name>
    <dbReference type="NCBI Taxonomy" id="1775911"/>
    <lineage>
        <taxon>Bacteria</taxon>
        <taxon>Bacillati</taxon>
        <taxon>Actinomycetota</taxon>
        <taxon>Actinomycetes</taxon>
        <taxon>Mycobacteriales</taxon>
        <taxon>Corynebacteriaceae</taxon>
        <taxon>Corynebacterium</taxon>
    </lineage>
</organism>
<accession>A0A9X1TXN1</accession>
<evidence type="ECO:0000313" key="7">
    <source>
        <dbReference type="Proteomes" id="UP001139336"/>
    </source>
</evidence>
<comment type="similarity">
    <text evidence="2 4">Belongs to the pyridoxal phosphate-binding protein YggS/PROSC family.</text>
</comment>
<dbReference type="PANTHER" id="PTHR10146:SF14">
    <property type="entry name" value="PYRIDOXAL PHOSPHATE HOMEOSTASIS PROTEIN"/>
    <property type="match status" value="1"/>
</dbReference>
<dbReference type="Gene3D" id="3.20.20.10">
    <property type="entry name" value="Alanine racemase"/>
    <property type="match status" value="1"/>
</dbReference>
<dbReference type="CDD" id="cd00635">
    <property type="entry name" value="PLPDE_III_YBL036c_like"/>
    <property type="match status" value="1"/>
</dbReference>
<dbReference type="AlphaFoldDB" id="A0A9X1TXN1"/>
<evidence type="ECO:0000313" key="6">
    <source>
        <dbReference type="EMBL" id="MCF4006290.1"/>
    </source>
</evidence>
<name>A0A9X1TXN1_9CORY</name>
<dbReference type="Proteomes" id="UP001139336">
    <property type="component" value="Unassembled WGS sequence"/>
</dbReference>
<evidence type="ECO:0000256" key="3">
    <source>
        <dbReference type="PIRSR" id="PIRSR004848-1"/>
    </source>
</evidence>
<keyword evidence="7" id="KW-1185">Reference proteome</keyword>
<keyword evidence="1 2" id="KW-0663">Pyridoxal phosphate</keyword>
<dbReference type="InterPro" id="IPR001608">
    <property type="entry name" value="Ala_racemase_N"/>
</dbReference>
<comment type="caution">
    <text evidence="6">The sequence shown here is derived from an EMBL/GenBank/DDBJ whole genome shotgun (WGS) entry which is preliminary data.</text>
</comment>
<dbReference type="GO" id="GO:0030170">
    <property type="term" value="F:pyridoxal phosphate binding"/>
    <property type="evidence" value="ECO:0007669"/>
    <property type="project" value="UniProtKB-UniRule"/>
</dbReference>
<dbReference type="EMBL" id="JAKGSI010000002">
    <property type="protein sequence ID" value="MCF4006290.1"/>
    <property type="molecule type" value="Genomic_DNA"/>
</dbReference>
<dbReference type="SUPFAM" id="SSF51419">
    <property type="entry name" value="PLP-binding barrel"/>
    <property type="match status" value="1"/>
</dbReference>
<dbReference type="RefSeq" id="WP_236118103.1">
    <property type="nucleotide sequence ID" value="NZ_JAKGSI010000002.1"/>
</dbReference>
<dbReference type="InterPro" id="IPR011078">
    <property type="entry name" value="PyrdxlP_homeostasis"/>
</dbReference>
<reference evidence="6" key="1">
    <citation type="submission" date="2022-01" db="EMBL/GenBank/DDBJ databases">
        <title>Corynebacterium sp. nov isolated from isolated from the feces of the greater white-fronted geese (Anser albifrons) at Poyang Lake, PR China.</title>
        <authorList>
            <person name="Liu Q."/>
        </authorList>
    </citation>
    <scope>NUCLEOTIDE SEQUENCE</scope>
    <source>
        <strain evidence="6">JCM 32435</strain>
    </source>
</reference>
<proteinExistence type="inferred from homology"/>
<evidence type="ECO:0000256" key="4">
    <source>
        <dbReference type="RuleBase" id="RU004514"/>
    </source>
</evidence>
<dbReference type="PIRSF" id="PIRSF004848">
    <property type="entry name" value="YBL036c_PLPDEIII"/>
    <property type="match status" value="1"/>
</dbReference>
<evidence type="ECO:0000256" key="1">
    <source>
        <dbReference type="ARBA" id="ARBA00022898"/>
    </source>
</evidence>
<sequence length="236" mass="24746">MNRREEIAQALAAVREQIAEASRVAGRTPEEVTLLPVTKFHPASDVEILGDLGVTEVGENREQEARAKAAELPAMGFAMIGQIQSKKCNAVARWASSVHSVDSLRIADGLNHGVALALERGDRPEERAVLPCYLQWSADGDTSRGGVSTADLPALTERVLEAEHLSLAGLMCVPPVGADPVEVFAQAAALRGEMEERAGRGLGFSAGMSADMAEAIAAGSTIVRVGTAILGSRPLA</sequence>
<feature type="modified residue" description="N6-(pyridoxal phosphate)lysine" evidence="2 3">
    <location>
        <position position="39"/>
    </location>
</feature>